<dbReference type="AlphaFoldDB" id="A0A9J7MBX2"/>
<keyword evidence="3" id="KW-1185">Reference proteome</keyword>
<feature type="transmembrane region" description="Helical" evidence="1">
    <location>
        <begin position="251"/>
        <end position="271"/>
    </location>
</feature>
<evidence type="ECO:0000256" key="1">
    <source>
        <dbReference type="SAM" id="Phobius"/>
    </source>
</evidence>
<keyword evidence="1" id="KW-1133">Transmembrane helix</keyword>
<keyword evidence="1" id="KW-0812">Transmembrane</keyword>
<proteinExistence type="predicted"/>
<dbReference type="RefSeq" id="XP_035697980.1">
    <property type="nucleotide sequence ID" value="XM_035842087.1"/>
</dbReference>
<dbReference type="KEGG" id="bfo:118431015"/>
<keyword evidence="2" id="KW-0732">Signal</keyword>
<evidence type="ECO:0000313" key="3">
    <source>
        <dbReference type="Proteomes" id="UP000001554"/>
    </source>
</evidence>
<reference evidence="3" key="1">
    <citation type="journal article" date="2020" name="Nat. Ecol. Evol.">
        <title>Deeply conserved synteny resolves early events in vertebrate evolution.</title>
        <authorList>
            <person name="Simakov O."/>
            <person name="Marletaz F."/>
            <person name="Yue J.X."/>
            <person name="O'Connell B."/>
            <person name="Jenkins J."/>
            <person name="Brandt A."/>
            <person name="Calef R."/>
            <person name="Tung C.H."/>
            <person name="Huang T.K."/>
            <person name="Schmutz J."/>
            <person name="Satoh N."/>
            <person name="Yu J.K."/>
            <person name="Putnam N.H."/>
            <person name="Green R.E."/>
            <person name="Rokhsar D.S."/>
        </authorList>
    </citation>
    <scope>NUCLEOTIDE SEQUENCE [LARGE SCALE GENOMIC DNA]</scope>
    <source>
        <strain evidence="3">S238N-H82</strain>
    </source>
</reference>
<name>A0A9J7MBX2_BRAFL</name>
<feature type="signal peptide" evidence="2">
    <location>
        <begin position="1"/>
        <end position="23"/>
    </location>
</feature>
<dbReference type="GeneID" id="118431015"/>
<evidence type="ECO:0000256" key="2">
    <source>
        <dbReference type="SAM" id="SignalP"/>
    </source>
</evidence>
<evidence type="ECO:0000313" key="4">
    <source>
        <dbReference type="RefSeq" id="XP_035697980.1"/>
    </source>
</evidence>
<protein>
    <submittedName>
        <fullName evidence="4">Uncharacterized protein LOC118431015</fullName>
    </submittedName>
</protein>
<dbReference type="Proteomes" id="UP000001554">
    <property type="component" value="Chromosome 14"/>
</dbReference>
<accession>A0A9J7MBX2</accession>
<feature type="chain" id="PRO_5039945452" evidence="2">
    <location>
        <begin position="24"/>
        <end position="285"/>
    </location>
</feature>
<sequence>MNGKAKLTVIFILCAVYSGYVSGGQLWCPVNCPDGVGNVLVWDITSGPAKEVHYCIVGQNCSTSPSTKPYTMIVYVPMNTFRQLQCGVGSPILHNNTVVDLADCFELQFSTCAYGTPCQVFCPVSANASYRIWNKNGDEFQPCKSEDCLSELSDSWKPDGGNSTILPVRLHAGGIHECRADDDFGNLKLTYIYMTAPPGEDDDKEMKTTTAEPATTLTIPSRTGAETTTGAQLTKAVPMMAPAGGIGVVQVISNIVIGLILFVTIVIIIYWKILLRKQASAIYNA</sequence>
<reference evidence="4" key="2">
    <citation type="submission" date="2025-08" db="UniProtKB">
        <authorList>
            <consortium name="RefSeq"/>
        </authorList>
    </citation>
    <scope>IDENTIFICATION</scope>
    <source>
        <strain evidence="4">S238N-H82</strain>
        <tissue evidence="4">Testes</tissue>
    </source>
</reference>
<gene>
    <name evidence="4" type="primary">LOC118431015</name>
</gene>
<keyword evidence="1" id="KW-0472">Membrane</keyword>
<organism evidence="3 4">
    <name type="scientific">Branchiostoma floridae</name>
    <name type="common">Florida lancelet</name>
    <name type="synonym">Amphioxus</name>
    <dbReference type="NCBI Taxonomy" id="7739"/>
    <lineage>
        <taxon>Eukaryota</taxon>
        <taxon>Metazoa</taxon>
        <taxon>Chordata</taxon>
        <taxon>Cephalochordata</taxon>
        <taxon>Leptocardii</taxon>
        <taxon>Amphioxiformes</taxon>
        <taxon>Branchiostomatidae</taxon>
        <taxon>Branchiostoma</taxon>
    </lineage>
</organism>